<feature type="compositionally biased region" description="Low complexity" evidence="6">
    <location>
        <begin position="1"/>
        <end position="16"/>
    </location>
</feature>
<feature type="transmembrane region" description="Helical" evidence="7">
    <location>
        <begin position="523"/>
        <end position="543"/>
    </location>
</feature>
<comment type="subcellular location">
    <subcellularLocation>
        <location evidence="1">Membrane</location>
        <topology evidence="1">Multi-pass membrane protein</topology>
    </subcellularLocation>
</comment>
<feature type="binding site" evidence="5">
    <location>
        <position position="416"/>
    </location>
    <ligand>
        <name>Zn(2+)</name>
        <dbReference type="ChEBI" id="CHEBI:29105"/>
    </ligand>
</feature>
<dbReference type="AlphaFoldDB" id="A0A5C3MHT1"/>
<evidence type="ECO:0000256" key="7">
    <source>
        <dbReference type="SAM" id="Phobius"/>
    </source>
</evidence>
<evidence type="ECO:0000313" key="8">
    <source>
        <dbReference type="EMBL" id="TFK44235.1"/>
    </source>
</evidence>
<keyword evidence="2 7" id="KW-0812">Transmembrane</keyword>
<proteinExistence type="predicted"/>
<feature type="transmembrane region" description="Helical" evidence="7">
    <location>
        <begin position="399"/>
        <end position="421"/>
    </location>
</feature>
<dbReference type="Pfam" id="PF03006">
    <property type="entry name" value="HlyIII"/>
    <property type="match status" value="1"/>
</dbReference>
<feature type="transmembrane region" description="Helical" evidence="7">
    <location>
        <begin position="433"/>
        <end position="454"/>
    </location>
</feature>
<dbReference type="GO" id="GO:0016020">
    <property type="term" value="C:membrane"/>
    <property type="evidence" value="ECO:0007669"/>
    <property type="project" value="UniProtKB-SubCell"/>
</dbReference>
<protein>
    <submittedName>
        <fullName evidence="8">Hemolysin-III related-domain-containing protein</fullName>
    </submittedName>
</protein>
<feature type="binding site" evidence="5">
    <location>
        <position position="566"/>
    </location>
    <ligand>
        <name>Zn(2+)</name>
        <dbReference type="ChEBI" id="CHEBI:29105"/>
    </ligand>
</feature>
<feature type="binding site" evidence="5">
    <location>
        <position position="570"/>
    </location>
    <ligand>
        <name>Zn(2+)</name>
        <dbReference type="ChEBI" id="CHEBI:29105"/>
    </ligand>
</feature>
<dbReference type="GO" id="GO:0046872">
    <property type="term" value="F:metal ion binding"/>
    <property type="evidence" value="ECO:0007669"/>
    <property type="project" value="UniProtKB-KW"/>
</dbReference>
<feature type="transmembrane region" description="Helical" evidence="7">
    <location>
        <begin position="491"/>
        <end position="511"/>
    </location>
</feature>
<sequence>MSLTLTTPTARSTTLRPRSKSEIRLRKPRPRLALTCSKRPALQLCRTLPHSLEALDLSSASPTQTLASIRFIILSYLADIERRLSQVQSPNVHLEAWLTKKSELTIDDAAEWAVTALEMLEGIRADVCSHLPDVQFADLTSVETFIKSQLPDFPDLPGFNEMCARLPEMPHLPDMADMRSHFPDMPYLPDMNDVRSHLPDMPQLPDMEDMISDMRLKLDDVRTRFHDLDFERPLNFLPTLSTHLNNLHSHLSALELPTGLDLPTFPQSSMLSEFMDALLTSDLVADITNSAPDMVEEAEGLLEMAAQEVAEVAIAVKRSLEGYQLIKYHDLPHPWKNNPFVTHGYRFIPIERWPLLVMSLFKFHNETLNIHTHLIPCLLWGLNLIPLINSAHDFDLPELLFMCFALLCLFSSAVWHTMSGCAHHASMEFCARVDYVGIGWLISASVGTIVHYGFRCHPHIGHAYLCLCFVTGLAGNIFPFMKWFNMHEYRFYRIGFFLSLAFSAIGPLVSLSMMHSKGEMYQFMSPVIPSLISYLIGLAFYAAHFPERALPENIRRKLDCIGGGSHSIWHCFIVLAVSQHKTAIQSLKQGLQCFAEHEGGRA</sequence>
<evidence type="ECO:0000256" key="4">
    <source>
        <dbReference type="ARBA" id="ARBA00023136"/>
    </source>
</evidence>
<dbReference type="STRING" id="68775.A0A5C3MHT1"/>
<dbReference type="OrthoDB" id="5585746at2759"/>
<dbReference type="PANTHER" id="PTHR20855:SF97">
    <property type="entry name" value="ADIPOR-LIKE RECEPTOR IZH3-RELATED"/>
    <property type="match status" value="1"/>
</dbReference>
<name>A0A5C3MHT1_9AGAR</name>
<accession>A0A5C3MHT1</accession>
<dbReference type="Proteomes" id="UP000308652">
    <property type="component" value="Unassembled WGS sequence"/>
</dbReference>
<dbReference type="InterPro" id="IPR004254">
    <property type="entry name" value="AdipoR/HlyIII-related"/>
</dbReference>
<evidence type="ECO:0000256" key="2">
    <source>
        <dbReference type="ARBA" id="ARBA00022692"/>
    </source>
</evidence>
<evidence type="ECO:0000256" key="1">
    <source>
        <dbReference type="ARBA" id="ARBA00004141"/>
    </source>
</evidence>
<keyword evidence="5" id="KW-0479">Metal-binding</keyword>
<keyword evidence="9" id="KW-1185">Reference proteome</keyword>
<keyword evidence="5" id="KW-0862">Zinc</keyword>
<feature type="transmembrane region" description="Helical" evidence="7">
    <location>
        <begin position="460"/>
        <end position="479"/>
    </location>
</feature>
<dbReference type="PANTHER" id="PTHR20855">
    <property type="entry name" value="ADIPOR/PROGESTIN RECEPTOR-RELATED"/>
    <property type="match status" value="1"/>
</dbReference>
<feature type="region of interest" description="Disordered" evidence="6">
    <location>
        <begin position="1"/>
        <end position="22"/>
    </location>
</feature>
<dbReference type="GO" id="GO:0038023">
    <property type="term" value="F:signaling receptor activity"/>
    <property type="evidence" value="ECO:0007669"/>
    <property type="project" value="TreeGrafter"/>
</dbReference>
<organism evidence="8 9">
    <name type="scientific">Crucibulum laeve</name>
    <dbReference type="NCBI Taxonomy" id="68775"/>
    <lineage>
        <taxon>Eukaryota</taxon>
        <taxon>Fungi</taxon>
        <taxon>Dikarya</taxon>
        <taxon>Basidiomycota</taxon>
        <taxon>Agaricomycotina</taxon>
        <taxon>Agaricomycetes</taxon>
        <taxon>Agaricomycetidae</taxon>
        <taxon>Agaricales</taxon>
        <taxon>Agaricineae</taxon>
        <taxon>Nidulariaceae</taxon>
        <taxon>Crucibulum</taxon>
    </lineage>
</organism>
<gene>
    <name evidence="8" type="ORF">BDQ12DRAFT_672618</name>
</gene>
<evidence type="ECO:0000256" key="3">
    <source>
        <dbReference type="ARBA" id="ARBA00022989"/>
    </source>
</evidence>
<reference evidence="8 9" key="1">
    <citation type="journal article" date="2019" name="Nat. Ecol. Evol.">
        <title>Megaphylogeny resolves global patterns of mushroom evolution.</title>
        <authorList>
            <person name="Varga T."/>
            <person name="Krizsan K."/>
            <person name="Foldi C."/>
            <person name="Dima B."/>
            <person name="Sanchez-Garcia M."/>
            <person name="Sanchez-Ramirez S."/>
            <person name="Szollosi G.J."/>
            <person name="Szarkandi J.G."/>
            <person name="Papp V."/>
            <person name="Albert L."/>
            <person name="Andreopoulos W."/>
            <person name="Angelini C."/>
            <person name="Antonin V."/>
            <person name="Barry K.W."/>
            <person name="Bougher N.L."/>
            <person name="Buchanan P."/>
            <person name="Buyck B."/>
            <person name="Bense V."/>
            <person name="Catcheside P."/>
            <person name="Chovatia M."/>
            <person name="Cooper J."/>
            <person name="Damon W."/>
            <person name="Desjardin D."/>
            <person name="Finy P."/>
            <person name="Geml J."/>
            <person name="Haridas S."/>
            <person name="Hughes K."/>
            <person name="Justo A."/>
            <person name="Karasinski D."/>
            <person name="Kautmanova I."/>
            <person name="Kiss B."/>
            <person name="Kocsube S."/>
            <person name="Kotiranta H."/>
            <person name="LaButti K.M."/>
            <person name="Lechner B.E."/>
            <person name="Liimatainen K."/>
            <person name="Lipzen A."/>
            <person name="Lukacs Z."/>
            <person name="Mihaltcheva S."/>
            <person name="Morgado L.N."/>
            <person name="Niskanen T."/>
            <person name="Noordeloos M.E."/>
            <person name="Ohm R.A."/>
            <person name="Ortiz-Santana B."/>
            <person name="Ovrebo C."/>
            <person name="Racz N."/>
            <person name="Riley R."/>
            <person name="Savchenko A."/>
            <person name="Shiryaev A."/>
            <person name="Soop K."/>
            <person name="Spirin V."/>
            <person name="Szebenyi C."/>
            <person name="Tomsovsky M."/>
            <person name="Tulloss R.E."/>
            <person name="Uehling J."/>
            <person name="Grigoriev I.V."/>
            <person name="Vagvolgyi C."/>
            <person name="Papp T."/>
            <person name="Martin F.M."/>
            <person name="Miettinen O."/>
            <person name="Hibbett D.S."/>
            <person name="Nagy L.G."/>
        </authorList>
    </citation>
    <scope>NUCLEOTIDE SEQUENCE [LARGE SCALE GENOMIC DNA]</scope>
    <source>
        <strain evidence="8 9">CBS 166.37</strain>
    </source>
</reference>
<keyword evidence="3 7" id="KW-1133">Transmembrane helix</keyword>
<evidence type="ECO:0000256" key="5">
    <source>
        <dbReference type="PIRSR" id="PIRSR604254-1"/>
    </source>
</evidence>
<dbReference type="EMBL" id="ML213590">
    <property type="protein sequence ID" value="TFK44235.1"/>
    <property type="molecule type" value="Genomic_DNA"/>
</dbReference>
<dbReference type="GO" id="GO:0006882">
    <property type="term" value="P:intracellular zinc ion homeostasis"/>
    <property type="evidence" value="ECO:0007669"/>
    <property type="project" value="TreeGrafter"/>
</dbReference>
<evidence type="ECO:0000313" key="9">
    <source>
        <dbReference type="Proteomes" id="UP000308652"/>
    </source>
</evidence>
<keyword evidence="4 7" id="KW-0472">Membrane</keyword>
<evidence type="ECO:0000256" key="6">
    <source>
        <dbReference type="SAM" id="MobiDB-lite"/>
    </source>
</evidence>